<evidence type="ECO:0000256" key="5">
    <source>
        <dbReference type="SAM" id="MobiDB-lite"/>
    </source>
</evidence>
<evidence type="ECO:0000256" key="6">
    <source>
        <dbReference type="SAM" id="Phobius"/>
    </source>
</evidence>
<evidence type="ECO:0000313" key="9">
    <source>
        <dbReference type="Proteomes" id="UP000319852"/>
    </source>
</evidence>
<evidence type="ECO:0000256" key="2">
    <source>
        <dbReference type="ARBA" id="ARBA00022692"/>
    </source>
</evidence>
<feature type="transmembrane region" description="Helical" evidence="6">
    <location>
        <begin position="270"/>
        <end position="290"/>
    </location>
</feature>
<feature type="transmembrane region" description="Helical" evidence="6">
    <location>
        <begin position="230"/>
        <end position="249"/>
    </location>
</feature>
<reference evidence="8 9" key="1">
    <citation type="submission" date="2019-02" db="EMBL/GenBank/DDBJ databases">
        <title>Deep-cultivation of Planctomycetes and their phenomic and genomic characterization uncovers novel biology.</title>
        <authorList>
            <person name="Wiegand S."/>
            <person name="Jogler M."/>
            <person name="Boedeker C."/>
            <person name="Pinto D."/>
            <person name="Vollmers J."/>
            <person name="Rivas-Marin E."/>
            <person name="Kohn T."/>
            <person name="Peeters S.H."/>
            <person name="Heuer A."/>
            <person name="Rast P."/>
            <person name="Oberbeckmann S."/>
            <person name="Bunk B."/>
            <person name="Jeske O."/>
            <person name="Meyerdierks A."/>
            <person name="Storesund J.E."/>
            <person name="Kallscheuer N."/>
            <person name="Luecker S."/>
            <person name="Lage O.M."/>
            <person name="Pohl T."/>
            <person name="Merkel B.J."/>
            <person name="Hornburger P."/>
            <person name="Mueller R.-W."/>
            <person name="Bruemmer F."/>
            <person name="Labrenz M."/>
            <person name="Spormann A.M."/>
            <person name="Op den Camp H."/>
            <person name="Overmann J."/>
            <person name="Amann R."/>
            <person name="Jetten M.S.M."/>
            <person name="Mascher T."/>
            <person name="Medema M.H."/>
            <person name="Devos D.P."/>
            <person name="Kaster A.-K."/>
            <person name="Ovreas L."/>
            <person name="Rohde M."/>
            <person name="Galperin M.Y."/>
            <person name="Jogler C."/>
        </authorList>
    </citation>
    <scope>NUCLEOTIDE SEQUENCE [LARGE SCALE GENOMIC DNA]</scope>
    <source>
        <strain evidence="8 9">HG15A2</strain>
    </source>
</reference>
<comment type="subcellular location">
    <subcellularLocation>
        <location evidence="1">Membrane</location>
        <topology evidence="1">Multi-pass membrane protein</topology>
    </subcellularLocation>
</comment>
<feature type="transmembrane region" description="Helical" evidence="6">
    <location>
        <begin position="451"/>
        <end position="469"/>
    </location>
</feature>
<dbReference type="Pfam" id="PF04932">
    <property type="entry name" value="Wzy_C"/>
    <property type="match status" value="1"/>
</dbReference>
<feature type="transmembrane region" description="Helical" evidence="6">
    <location>
        <begin position="61"/>
        <end position="80"/>
    </location>
</feature>
<dbReference type="EMBL" id="CP036263">
    <property type="protein sequence ID" value="QDS99812.1"/>
    <property type="molecule type" value="Genomic_DNA"/>
</dbReference>
<evidence type="ECO:0000256" key="3">
    <source>
        <dbReference type="ARBA" id="ARBA00022989"/>
    </source>
</evidence>
<feature type="transmembrane region" description="Helical" evidence="6">
    <location>
        <begin position="35"/>
        <end position="55"/>
    </location>
</feature>
<dbReference type="InterPro" id="IPR011990">
    <property type="entry name" value="TPR-like_helical_dom_sf"/>
</dbReference>
<evidence type="ECO:0000313" key="8">
    <source>
        <dbReference type="EMBL" id="QDS99812.1"/>
    </source>
</evidence>
<dbReference type="RefSeq" id="WP_145060977.1">
    <property type="nucleotide sequence ID" value="NZ_CP036263.1"/>
</dbReference>
<dbReference type="OrthoDB" id="238751at2"/>
<dbReference type="SUPFAM" id="SSF48452">
    <property type="entry name" value="TPR-like"/>
    <property type="match status" value="1"/>
</dbReference>
<feature type="transmembrane region" description="Helical" evidence="6">
    <location>
        <begin position="322"/>
        <end position="341"/>
    </location>
</feature>
<feature type="transmembrane region" description="Helical" evidence="6">
    <location>
        <begin position="92"/>
        <end position="110"/>
    </location>
</feature>
<organism evidence="8 9">
    <name type="scientific">Adhaeretor mobilis</name>
    <dbReference type="NCBI Taxonomy" id="1930276"/>
    <lineage>
        <taxon>Bacteria</taxon>
        <taxon>Pseudomonadati</taxon>
        <taxon>Planctomycetota</taxon>
        <taxon>Planctomycetia</taxon>
        <taxon>Pirellulales</taxon>
        <taxon>Lacipirellulaceae</taxon>
        <taxon>Adhaeretor</taxon>
    </lineage>
</organism>
<feature type="transmembrane region" description="Helical" evidence="6">
    <location>
        <begin position="475"/>
        <end position="495"/>
    </location>
</feature>
<gene>
    <name evidence="8" type="ORF">HG15A2_31430</name>
</gene>
<keyword evidence="8" id="KW-0436">Ligase</keyword>
<evidence type="ECO:0000256" key="4">
    <source>
        <dbReference type="ARBA" id="ARBA00023136"/>
    </source>
</evidence>
<dbReference type="PANTHER" id="PTHR37422:SF13">
    <property type="entry name" value="LIPOPOLYSACCHARIDE BIOSYNTHESIS PROTEIN PA4999-RELATED"/>
    <property type="match status" value="1"/>
</dbReference>
<dbReference type="Proteomes" id="UP000319852">
    <property type="component" value="Chromosome"/>
</dbReference>
<dbReference type="GO" id="GO:0016874">
    <property type="term" value="F:ligase activity"/>
    <property type="evidence" value="ECO:0007669"/>
    <property type="project" value="UniProtKB-KW"/>
</dbReference>
<keyword evidence="9" id="KW-1185">Reference proteome</keyword>
<feature type="transmembrane region" description="Helical" evidence="6">
    <location>
        <begin position="179"/>
        <end position="200"/>
    </location>
</feature>
<proteinExistence type="predicted"/>
<evidence type="ECO:0000259" key="7">
    <source>
        <dbReference type="Pfam" id="PF04932"/>
    </source>
</evidence>
<accession>A0A517MY57</accession>
<sequence>MNFSATPASSPAQRTRSERGWGRSSQTFEPWLPKVLLQTVDLGLLGVLFLAPLFLGGRHDLGRLVLVVLIALVAIAWHVGQALVKEAVTSSKLVNALAIGAALVVLLQIVPLPPSWISVIAPRHAELLPSEVGFVVPPWRTLSLTPASTETSLAMIVAYGLLCTTVLQRLRSVADVELLLKAIGVASLSMAVLGLLQYFFSNGKFLWFYEVVNRTTQHYASGSFTNRNHFAHFLVLGLAPIITGLLLAWKSPKGASSGRSLRARTGSQQSNWQVAGLLIAVALIGFAIFLTMSRGGVIALAASLLVTMILCYRARLLGTEQLLGIAILIAVLFGMLTAHGYERVSGRLDLLANSSIDAVDSQSARRDIWAANLSAIESGGLAGAGAGSHASIYPVYMNSPHEVCFTHAENGYLQIATECGYLGVCLLVVAFLAVCFYSFRALRYAPDSRHFVLAGCTIAGLAASAVHSLFDFVWYIPACAAMTLLLLTCLVRLSQLHVQSACTTPASNAYRNASHWFGQIAVTALAGGWVVMTMWGPGWAAVPWNNYLIASHARGLEVQKRLGSKTEAERDLIDEALQMHDATMISKLQHVVQHDSRHAEAHLRLAKLYLRKFDALQQASDNQIYAEGIRDAAIASKFETQEALVTWLKLAVGENTRWLLRANAHIRYALRLNPLLGEGYLVLGQVCYLNGHGDEAVSALADQALRVRPYSGKVLYSVGRQELLSGNWDRTLELWTTAFAIAGPHQQHIITHLTAQLPAQIFCETFHPDWKSLSAVEKAYRNLTRPEDLTALANYATEMRPPAEGLLMRQWLRLSILQRDAGLIESSLKTLQFAIKEYPYAYELRACLARDLVTDKRFTEAEPLLRWCSLQRPDDARTARAIDRMTEARLARKPSAGTH</sequence>
<dbReference type="InterPro" id="IPR051533">
    <property type="entry name" value="WaaL-like"/>
</dbReference>
<feature type="transmembrane region" description="Helical" evidence="6">
    <location>
        <begin position="516"/>
        <end position="536"/>
    </location>
</feature>
<dbReference type="AlphaFoldDB" id="A0A517MY57"/>
<feature type="compositionally biased region" description="Polar residues" evidence="5">
    <location>
        <begin position="1"/>
        <end position="14"/>
    </location>
</feature>
<dbReference type="InterPro" id="IPR007016">
    <property type="entry name" value="O-antigen_ligase-rel_domated"/>
</dbReference>
<keyword evidence="3 6" id="KW-1133">Transmembrane helix</keyword>
<keyword evidence="4 6" id="KW-0472">Membrane</keyword>
<keyword evidence="2 6" id="KW-0812">Transmembrane</keyword>
<feature type="transmembrane region" description="Helical" evidence="6">
    <location>
        <begin position="420"/>
        <end position="439"/>
    </location>
</feature>
<dbReference type="KEGG" id="amob:HG15A2_31430"/>
<dbReference type="GO" id="GO:0016020">
    <property type="term" value="C:membrane"/>
    <property type="evidence" value="ECO:0007669"/>
    <property type="project" value="UniProtKB-SubCell"/>
</dbReference>
<name>A0A517MY57_9BACT</name>
<protein>
    <submittedName>
        <fullName evidence="8">O-Antigen ligase</fullName>
    </submittedName>
</protein>
<feature type="region of interest" description="Disordered" evidence="5">
    <location>
        <begin position="1"/>
        <end position="25"/>
    </location>
</feature>
<feature type="transmembrane region" description="Helical" evidence="6">
    <location>
        <begin position="296"/>
        <end position="315"/>
    </location>
</feature>
<dbReference type="Gene3D" id="1.25.40.10">
    <property type="entry name" value="Tetratricopeptide repeat domain"/>
    <property type="match status" value="1"/>
</dbReference>
<feature type="domain" description="O-antigen ligase-related" evidence="7">
    <location>
        <begin position="279"/>
        <end position="427"/>
    </location>
</feature>
<evidence type="ECO:0000256" key="1">
    <source>
        <dbReference type="ARBA" id="ARBA00004141"/>
    </source>
</evidence>
<dbReference type="PANTHER" id="PTHR37422">
    <property type="entry name" value="TEICHURONIC ACID BIOSYNTHESIS PROTEIN TUAE"/>
    <property type="match status" value="1"/>
</dbReference>